<protein>
    <submittedName>
        <fullName evidence="1">Uncharacterized protein</fullName>
    </submittedName>
</protein>
<sequence length="118" mass="13845">MKDEKIVLCGANAYNQKYYFNEEFDSLPESVKKELQIMCVWFVQEVGGVLALEFDEDGNLELRTEAHEYDGSIDEIGSYLKIKQIREERRELLESLELYFRVFYLGMDPEEAGEDRGE</sequence>
<evidence type="ECO:0000313" key="2">
    <source>
        <dbReference type="Proteomes" id="UP000886780"/>
    </source>
</evidence>
<proteinExistence type="predicted"/>
<dbReference type="Proteomes" id="UP000886780">
    <property type="component" value="Unassembled WGS sequence"/>
</dbReference>
<accession>A0A9D2AWG7</accession>
<gene>
    <name evidence="1" type="ORF">IAA28_06645</name>
</gene>
<organism evidence="1 2">
    <name type="scientific">Candidatus Lachnoclostridium stercoripullorum</name>
    <dbReference type="NCBI Taxonomy" id="2838635"/>
    <lineage>
        <taxon>Bacteria</taxon>
        <taxon>Bacillati</taxon>
        <taxon>Bacillota</taxon>
        <taxon>Clostridia</taxon>
        <taxon>Lachnospirales</taxon>
        <taxon>Lachnospiraceae</taxon>
    </lineage>
</organism>
<dbReference type="EMBL" id="DXEU01000113">
    <property type="protein sequence ID" value="HIX52465.1"/>
    <property type="molecule type" value="Genomic_DNA"/>
</dbReference>
<reference evidence="1" key="1">
    <citation type="journal article" date="2021" name="PeerJ">
        <title>Extensive microbial diversity within the chicken gut microbiome revealed by metagenomics and culture.</title>
        <authorList>
            <person name="Gilroy R."/>
            <person name="Ravi A."/>
            <person name="Getino M."/>
            <person name="Pursley I."/>
            <person name="Horton D.L."/>
            <person name="Alikhan N.F."/>
            <person name="Baker D."/>
            <person name="Gharbi K."/>
            <person name="Hall N."/>
            <person name="Watson M."/>
            <person name="Adriaenssens E.M."/>
            <person name="Foster-Nyarko E."/>
            <person name="Jarju S."/>
            <person name="Secka A."/>
            <person name="Antonio M."/>
            <person name="Oren A."/>
            <person name="Chaudhuri R.R."/>
            <person name="La Ragione R."/>
            <person name="Hildebrand F."/>
            <person name="Pallen M.J."/>
        </authorList>
    </citation>
    <scope>NUCLEOTIDE SEQUENCE</scope>
    <source>
        <strain evidence="1">ChiGjej4B4-12881</strain>
    </source>
</reference>
<dbReference type="AlphaFoldDB" id="A0A9D2AWG7"/>
<dbReference type="Pfam" id="PF19642">
    <property type="entry name" value="DUF6145"/>
    <property type="match status" value="1"/>
</dbReference>
<evidence type="ECO:0000313" key="1">
    <source>
        <dbReference type="EMBL" id="HIX52465.1"/>
    </source>
</evidence>
<comment type="caution">
    <text evidence="1">The sequence shown here is derived from an EMBL/GenBank/DDBJ whole genome shotgun (WGS) entry which is preliminary data.</text>
</comment>
<reference evidence="1" key="2">
    <citation type="submission" date="2021-04" db="EMBL/GenBank/DDBJ databases">
        <authorList>
            <person name="Gilroy R."/>
        </authorList>
    </citation>
    <scope>NUCLEOTIDE SEQUENCE</scope>
    <source>
        <strain evidence="1">ChiGjej4B4-12881</strain>
    </source>
</reference>
<name>A0A9D2AWG7_9FIRM</name>
<dbReference type="InterPro" id="IPR046143">
    <property type="entry name" value="DUF6145"/>
</dbReference>